<protein>
    <submittedName>
        <fullName evidence="1">Uncharacterized protein</fullName>
    </submittedName>
</protein>
<sequence length="197" mass="23191">MKKLFTLFSIVLSSVIYSQNIQAELFLNENQIEESFKSDSRIEKLFTQNSKDSILVVTEIKNDSLFSIYVKNNGQKDIQLIPQDNKLTLIQEALTPDKKWKPIEFWINSDCGMSYLKEINVKSGEIISLNSKKYKGNFKTKIRFKLLIDKKVYYSNSITASINKSKFEKSIWYKRFKEMYYPDKTESEVENILFLNK</sequence>
<gene>
    <name evidence="1" type="ORF">SAMN05421769_4175</name>
</gene>
<dbReference type="EMBL" id="FSRQ01000007">
    <property type="protein sequence ID" value="SIO40197.1"/>
    <property type="molecule type" value="Genomic_DNA"/>
</dbReference>
<name>A0A1N6J7E0_9FLAO</name>
<evidence type="ECO:0000313" key="1">
    <source>
        <dbReference type="EMBL" id="SIO40197.1"/>
    </source>
</evidence>
<dbReference type="OrthoDB" id="1409248at2"/>
<proteinExistence type="predicted"/>
<dbReference type="Proteomes" id="UP000184782">
    <property type="component" value="Unassembled WGS sequence"/>
</dbReference>
<dbReference type="STRING" id="59733.SAMN05421769_4175"/>
<reference evidence="2" key="1">
    <citation type="submission" date="2016-12" db="EMBL/GenBank/DDBJ databases">
        <authorList>
            <person name="Varghese N."/>
            <person name="Submissions S."/>
        </authorList>
    </citation>
    <scope>NUCLEOTIDE SEQUENCE [LARGE SCALE GENOMIC DNA]</scope>
    <source>
        <strain evidence="2">DSM 16779</strain>
    </source>
</reference>
<dbReference type="AlphaFoldDB" id="A0A1N6J7E0"/>
<keyword evidence="2" id="KW-1185">Reference proteome</keyword>
<evidence type="ECO:0000313" key="2">
    <source>
        <dbReference type="Proteomes" id="UP000184782"/>
    </source>
</evidence>
<organism evidence="1 2">
    <name type="scientific">Chryseobacterium scophthalmum</name>
    <dbReference type="NCBI Taxonomy" id="59733"/>
    <lineage>
        <taxon>Bacteria</taxon>
        <taxon>Pseudomonadati</taxon>
        <taxon>Bacteroidota</taxon>
        <taxon>Flavobacteriia</taxon>
        <taxon>Flavobacteriales</taxon>
        <taxon>Weeksellaceae</taxon>
        <taxon>Chryseobacterium group</taxon>
        <taxon>Chryseobacterium</taxon>
    </lineage>
</organism>
<dbReference type="RefSeq" id="WP_074232322.1">
    <property type="nucleotide sequence ID" value="NZ_FSRQ01000007.1"/>
</dbReference>
<accession>A0A1N6J7E0</accession>